<feature type="transmembrane region" description="Helical" evidence="1">
    <location>
        <begin position="189"/>
        <end position="213"/>
    </location>
</feature>
<proteinExistence type="predicted"/>
<sequence length="363" mass="38198">MMTALTGAGILGPATICRLDARLLERISRGERLGGVAISAACTIVLGAGTYGIAFGIWRAFEQAAYSAVKLPTLLLLVAACTLALSVMLASVLRSKLSFSQTAVAILLSLAVTSAVLGAMAPISIVVALVAPPPDPAALGLAIDHPRVLPSLAVARMQLLLHVAVIACAGIVGVVRLRGLLRRLGLRLVVVRRVLVSFLSIQFLVGVELSWLLRPFFGRPHLPPTFSCDDLLKGNFFEELAVAMRPLFGDATSTVLAVVLGGVALTAVVVLGHEPATYTEIEIGSSGLAVRDADGERVVPWNLIVSVRRIGLDVLVELRPDETLAGDFVRAGCNDAEAARVLAQRIEDARTSIQLGPFRTVGV</sequence>
<organism evidence="2 3">
    <name type="scientific">Labilithrix luteola</name>
    <dbReference type="NCBI Taxonomy" id="1391654"/>
    <lineage>
        <taxon>Bacteria</taxon>
        <taxon>Pseudomonadati</taxon>
        <taxon>Myxococcota</taxon>
        <taxon>Polyangia</taxon>
        <taxon>Polyangiales</taxon>
        <taxon>Labilitrichaceae</taxon>
        <taxon>Labilithrix</taxon>
    </lineage>
</organism>
<feature type="transmembrane region" description="Helical" evidence="1">
    <location>
        <begin position="36"/>
        <end position="61"/>
    </location>
</feature>
<dbReference type="Proteomes" id="UP000064967">
    <property type="component" value="Chromosome"/>
</dbReference>
<keyword evidence="1" id="KW-0472">Membrane</keyword>
<accession>A0A0K1Q0B4</accession>
<protein>
    <submittedName>
        <fullName evidence="2">ABC-type transport system, permease component</fullName>
    </submittedName>
</protein>
<gene>
    <name evidence="2" type="ORF">AKJ09_05856</name>
</gene>
<evidence type="ECO:0000256" key="1">
    <source>
        <dbReference type="SAM" id="Phobius"/>
    </source>
</evidence>
<feature type="transmembrane region" description="Helical" evidence="1">
    <location>
        <begin position="159"/>
        <end position="177"/>
    </location>
</feature>
<evidence type="ECO:0000313" key="2">
    <source>
        <dbReference type="EMBL" id="AKU99192.1"/>
    </source>
</evidence>
<feature type="transmembrane region" description="Helical" evidence="1">
    <location>
        <begin position="251"/>
        <end position="271"/>
    </location>
</feature>
<keyword evidence="1" id="KW-1133">Transmembrane helix</keyword>
<dbReference type="STRING" id="1391654.AKJ09_05856"/>
<dbReference type="RefSeq" id="WP_146650539.1">
    <property type="nucleotide sequence ID" value="NZ_CP012333.1"/>
</dbReference>
<feature type="transmembrane region" description="Helical" evidence="1">
    <location>
        <begin position="73"/>
        <end position="93"/>
    </location>
</feature>
<keyword evidence="3" id="KW-1185">Reference proteome</keyword>
<dbReference type="OrthoDB" id="275833at2"/>
<feature type="transmembrane region" description="Helical" evidence="1">
    <location>
        <begin position="105"/>
        <end position="131"/>
    </location>
</feature>
<reference evidence="2 3" key="1">
    <citation type="submission" date="2015-08" db="EMBL/GenBank/DDBJ databases">
        <authorList>
            <person name="Babu N.S."/>
            <person name="Beckwith C.J."/>
            <person name="Beseler K.G."/>
            <person name="Brison A."/>
            <person name="Carone J.V."/>
            <person name="Caskin T.P."/>
            <person name="Diamond M."/>
            <person name="Durham M.E."/>
            <person name="Foxe J.M."/>
            <person name="Go M."/>
            <person name="Henderson B.A."/>
            <person name="Jones I.B."/>
            <person name="McGettigan J.A."/>
            <person name="Micheletti S.J."/>
            <person name="Nasrallah M.E."/>
            <person name="Ortiz D."/>
            <person name="Piller C.R."/>
            <person name="Privatt S.R."/>
            <person name="Schneider S.L."/>
            <person name="Sharp S."/>
            <person name="Smith T.C."/>
            <person name="Stanton J.D."/>
            <person name="Ullery H.E."/>
            <person name="Wilson R.J."/>
            <person name="Serrano M.G."/>
            <person name="Buck G."/>
            <person name="Lee V."/>
            <person name="Wang Y."/>
            <person name="Carvalho R."/>
            <person name="Voegtly L."/>
            <person name="Shi R."/>
            <person name="Duckworth R."/>
            <person name="Johnson A."/>
            <person name="Loviza R."/>
            <person name="Walstead R."/>
            <person name="Shah Z."/>
            <person name="Kiflezghi M."/>
            <person name="Wade K."/>
            <person name="Ball S.L."/>
            <person name="Bradley K.W."/>
            <person name="Asai D.J."/>
            <person name="Bowman C.A."/>
            <person name="Russell D.A."/>
            <person name="Pope W.H."/>
            <person name="Jacobs-Sera D."/>
            <person name="Hendrix R.W."/>
            <person name="Hatfull G.F."/>
        </authorList>
    </citation>
    <scope>NUCLEOTIDE SEQUENCE [LARGE SCALE GENOMIC DNA]</scope>
    <source>
        <strain evidence="2 3">DSM 27648</strain>
    </source>
</reference>
<evidence type="ECO:0000313" key="3">
    <source>
        <dbReference type="Proteomes" id="UP000064967"/>
    </source>
</evidence>
<name>A0A0K1Q0B4_9BACT</name>
<keyword evidence="1" id="KW-0812">Transmembrane</keyword>
<dbReference type="KEGG" id="llu:AKJ09_05856"/>
<dbReference type="EMBL" id="CP012333">
    <property type="protein sequence ID" value="AKU99192.1"/>
    <property type="molecule type" value="Genomic_DNA"/>
</dbReference>
<dbReference type="AlphaFoldDB" id="A0A0K1Q0B4"/>